<dbReference type="Pfam" id="PF01883">
    <property type="entry name" value="FeS_assembly_P"/>
    <property type="match status" value="1"/>
</dbReference>
<dbReference type="EMBL" id="BMHQ01000003">
    <property type="protein sequence ID" value="GGE12783.1"/>
    <property type="molecule type" value="Genomic_DNA"/>
</dbReference>
<reference evidence="2" key="2">
    <citation type="submission" date="2020-09" db="EMBL/GenBank/DDBJ databases">
        <authorList>
            <person name="Sun Q."/>
            <person name="Zhou Y."/>
        </authorList>
    </citation>
    <scope>NUCLEOTIDE SEQUENCE</scope>
    <source>
        <strain evidence="2">CGMCC 1.15179</strain>
    </source>
</reference>
<accession>A0A8J2YAF3</accession>
<comment type="caution">
    <text evidence="2">The sequence shown here is derived from an EMBL/GenBank/DDBJ whole genome shotgun (WGS) entry which is preliminary data.</text>
</comment>
<dbReference type="Gene3D" id="3.30.300.130">
    <property type="entry name" value="Fe-S cluster assembly (FSCA)"/>
    <property type="match status" value="1"/>
</dbReference>
<protein>
    <recommendedName>
        <fullName evidence="1">MIP18 family-like domain-containing protein</fullName>
    </recommendedName>
</protein>
<feature type="domain" description="MIP18 family-like" evidence="1">
    <location>
        <begin position="9"/>
        <end position="79"/>
    </location>
</feature>
<evidence type="ECO:0000313" key="3">
    <source>
        <dbReference type="Proteomes" id="UP000625210"/>
    </source>
</evidence>
<reference evidence="2" key="1">
    <citation type="journal article" date="2014" name="Int. J. Syst. Evol. Microbiol.">
        <title>Complete genome sequence of Corynebacterium casei LMG S-19264T (=DSM 44701T), isolated from a smear-ripened cheese.</title>
        <authorList>
            <consortium name="US DOE Joint Genome Institute (JGI-PGF)"/>
            <person name="Walter F."/>
            <person name="Albersmeier A."/>
            <person name="Kalinowski J."/>
            <person name="Ruckert C."/>
        </authorList>
    </citation>
    <scope>NUCLEOTIDE SEQUENCE</scope>
    <source>
        <strain evidence="2">CGMCC 1.15179</strain>
    </source>
</reference>
<dbReference type="InterPro" id="IPR052339">
    <property type="entry name" value="Fe-S_Maturation_MIP18"/>
</dbReference>
<dbReference type="Proteomes" id="UP000625210">
    <property type="component" value="Unassembled WGS sequence"/>
</dbReference>
<keyword evidence="3" id="KW-1185">Reference proteome</keyword>
<dbReference type="InterPro" id="IPR002744">
    <property type="entry name" value="MIP18-like"/>
</dbReference>
<evidence type="ECO:0000313" key="2">
    <source>
        <dbReference type="EMBL" id="GGE12783.1"/>
    </source>
</evidence>
<name>A0A8J2YAF3_9BACL</name>
<evidence type="ECO:0000259" key="1">
    <source>
        <dbReference type="Pfam" id="PF01883"/>
    </source>
</evidence>
<dbReference type="SUPFAM" id="SSF117916">
    <property type="entry name" value="Fe-S cluster assembly (FSCA) domain-like"/>
    <property type="match status" value="1"/>
</dbReference>
<proteinExistence type="predicted"/>
<gene>
    <name evidence="2" type="ORF">GCM10011571_12750</name>
</gene>
<dbReference type="RefSeq" id="WP_188647045.1">
    <property type="nucleotide sequence ID" value="NZ_BMHQ01000003.1"/>
</dbReference>
<organism evidence="2 3">
    <name type="scientific">Marinithermofilum abyssi</name>
    <dbReference type="NCBI Taxonomy" id="1571185"/>
    <lineage>
        <taxon>Bacteria</taxon>
        <taxon>Bacillati</taxon>
        <taxon>Bacillota</taxon>
        <taxon>Bacilli</taxon>
        <taxon>Bacillales</taxon>
        <taxon>Thermoactinomycetaceae</taxon>
        <taxon>Marinithermofilum</taxon>
    </lineage>
</organism>
<dbReference type="PANTHER" id="PTHR42831">
    <property type="entry name" value="FE-S PROTEIN MATURATION AUXILIARY FACTOR YITW"/>
    <property type="match status" value="1"/>
</dbReference>
<dbReference type="PANTHER" id="PTHR42831:SF1">
    <property type="entry name" value="FE-S PROTEIN MATURATION AUXILIARY FACTOR YITW"/>
    <property type="match status" value="1"/>
</dbReference>
<dbReference type="InterPro" id="IPR034904">
    <property type="entry name" value="FSCA_dom_sf"/>
</dbReference>
<sequence length="107" mass="12240">MGSDYLQEQHLWQALKEVSDPEFPLSIVDMGLIYDVQVEGGTVKVRMTFTSTACACMQWIEQDIRDRLLKEPDVKEVEIQVVWDPPWTSDRLTKEGREKLAKAGVSV</sequence>
<dbReference type="AlphaFoldDB" id="A0A8J2YAF3"/>